<feature type="transmembrane region" description="Helical" evidence="6">
    <location>
        <begin position="104"/>
        <end position="121"/>
    </location>
</feature>
<keyword evidence="5 6" id="KW-0472">Membrane</keyword>
<dbReference type="SUPFAM" id="SSF103473">
    <property type="entry name" value="MFS general substrate transporter"/>
    <property type="match status" value="1"/>
</dbReference>
<feature type="transmembrane region" description="Helical" evidence="6">
    <location>
        <begin position="212"/>
        <end position="232"/>
    </location>
</feature>
<feature type="transmembrane region" description="Helical" evidence="6">
    <location>
        <begin position="78"/>
        <end position="97"/>
    </location>
</feature>
<dbReference type="PROSITE" id="PS50850">
    <property type="entry name" value="MFS"/>
    <property type="match status" value="1"/>
</dbReference>
<protein>
    <submittedName>
        <fullName evidence="8">MFS transporter</fullName>
    </submittedName>
</protein>
<organism evidence="8 9">
    <name type="scientific">Vasconcelosia minhoensis LEGE 07310</name>
    <dbReference type="NCBI Taxonomy" id="915328"/>
    <lineage>
        <taxon>Bacteria</taxon>
        <taxon>Bacillati</taxon>
        <taxon>Cyanobacteriota</taxon>
        <taxon>Cyanophyceae</taxon>
        <taxon>Nodosilineales</taxon>
        <taxon>Cymatolegaceae</taxon>
        <taxon>Vasconcelosia</taxon>
        <taxon>Vasconcelosia minhoensis</taxon>
    </lineage>
</organism>
<dbReference type="PANTHER" id="PTHR43385">
    <property type="entry name" value="RIBOFLAVIN TRANSPORTER RIBJ"/>
    <property type="match status" value="1"/>
</dbReference>
<feature type="transmembrane region" description="Helical" evidence="6">
    <location>
        <begin position="33"/>
        <end position="58"/>
    </location>
</feature>
<dbReference type="Gene3D" id="1.20.1250.20">
    <property type="entry name" value="MFS general substrate transporter like domains"/>
    <property type="match status" value="2"/>
</dbReference>
<evidence type="ECO:0000256" key="5">
    <source>
        <dbReference type="ARBA" id="ARBA00023136"/>
    </source>
</evidence>
<evidence type="ECO:0000313" key="9">
    <source>
        <dbReference type="Proteomes" id="UP000636505"/>
    </source>
</evidence>
<evidence type="ECO:0000256" key="2">
    <source>
        <dbReference type="ARBA" id="ARBA00022448"/>
    </source>
</evidence>
<reference evidence="8" key="1">
    <citation type="submission" date="2020-10" db="EMBL/GenBank/DDBJ databases">
        <authorList>
            <person name="Castelo-Branco R."/>
            <person name="Eusebio N."/>
            <person name="Adriana R."/>
            <person name="Vieira A."/>
            <person name="Brugerolle De Fraissinette N."/>
            <person name="Rezende De Castro R."/>
            <person name="Schneider M.P."/>
            <person name="Vasconcelos V."/>
            <person name="Leao P.N."/>
        </authorList>
    </citation>
    <scope>NUCLEOTIDE SEQUENCE</scope>
    <source>
        <strain evidence="8">LEGE 07310</strain>
    </source>
</reference>
<feature type="transmembrane region" description="Helical" evidence="6">
    <location>
        <begin position="279"/>
        <end position="302"/>
    </location>
</feature>
<feature type="transmembrane region" description="Helical" evidence="6">
    <location>
        <begin position="179"/>
        <end position="200"/>
    </location>
</feature>
<dbReference type="InterPro" id="IPR011701">
    <property type="entry name" value="MFS"/>
</dbReference>
<keyword evidence="2" id="KW-0813">Transport</keyword>
<evidence type="ECO:0000256" key="4">
    <source>
        <dbReference type="ARBA" id="ARBA00022989"/>
    </source>
</evidence>
<evidence type="ECO:0000313" key="8">
    <source>
        <dbReference type="EMBL" id="MBE9078988.1"/>
    </source>
</evidence>
<evidence type="ECO:0000256" key="1">
    <source>
        <dbReference type="ARBA" id="ARBA00004651"/>
    </source>
</evidence>
<dbReference type="AlphaFoldDB" id="A0A8J7AJY9"/>
<comment type="subcellular location">
    <subcellularLocation>
        <location evidence="1">Cell membrane</location>
        <topology evidence="1">Multi-pass membrane protein</topology>
    </subcellularLocation>
</comment>
<feature type="transmembrane region" description="Helical" evidence="6">
    <location>
        <begin position="371"/>
        <end position="392"/>
    </location>
</feature>
<feature type="transmembrane region" description="Helical" evidence="6">
    <location>
        <begin position="404"/>
        <end position="426"/>
    </location>
</feature>
<evidence type="ECO:0000259" key="7">
    <source>
        <dbReference type="PROSITE" id="PS50850"/>
    </source>
</evidence>
<dbReference type="InterPro" id="IPR020846">
    <property type="entry name" value="MFS_dom"/>
</dbReference>
<dbReference type="GO" id="GO:0022857">
    <property type="term" value="F:transmembrane transporter activity"/>
    <property type="evidence" value="ECO:0007669"/>
    <property type="project" value="InterPro"/>
</dbReference>
<keyword evidence="3 6" id="KW-0812">Transmembrane</keyword>
<evidence type="ECO:0000256" key="6">
    <source>
        <dbReference type="SAM" id="Phobius"/>
    </source>
</evidence>
<keyword evidence="9" id="KW-1185">Reference proteome</keyword>
<accession>A0A8J7AJY9</accession>
<feature type="transmembrane region" description="Helical" evidence="6">
    <location>
        <begin position="141"/>
        <end position="158"/>
    </location>
</feature>
<feature type="transmembrane region" description="Helical" evidence="6">
    <location>
        <begin position="432"/>
        <end position="454"/>
    </location>
</feature>
<dbReference type="Proteomes" id="UP000636505">
    <property type="component" value="Unassembled WGS sequence"/>
</dbReference>
<dbReference type="PANTHER" id="PTHR43385:SF1">
    <property type="entry name" value="RIBOFLAVIN TRANSPORTER RIBJ"/>
    <property type="match status" value="1"/>
</dbReference>
<name>A0A8J7AJY9_9CYAN</name>
<evidence type="ECO:0000256" key="3">
    <source>
        <dbReference type="ARBA" id="ARBA00022692"/>
    </source>
</evidence>
<comment type="caution">
    <text evidence="8">The sequence shown here is derived from an EMBL/GenBank/DDBJ whole genome shotgun (WGS) entry which is preliminary data.</text>
</comment>
<keyword evidence="4 6" id="KW-1133">Transmembrane helix</keyword>
<dbReference type="EMBL" id="JADEXG010000044">
    <property type="protein sequence ID" value="MBE9078988.1"/>
    <property type="molecule type" value="Genomic_DNA"/>
</dbReference>
<dbReference type="InterPro" id="IPR052983">
    <property type="entry name" value="MFS_Riboflavin_Transporter"/>
</dbReference>
<dbReference type="GO" id="GO:0005886">
    <property type="term" value="C:plasma membrane"/>
    <property type="evidence" value="ECO:0007669"/>
    <property type="project" value="UniProtKB-SubCell"/>
</dbReference>
<gene>
    <name evidence="8" type="ORF">IQ241_17080</name>
</gene>
<feature type="transmembrane region" description="Helical" evidence="6">
    <location>
        <begin position="314"/>
        <end position="334"/>
    </location>
</feature>
<proteinExistence type="predicted"/>
<feature type="domain" description="Major facilitator superfamily (MFS) profile" evidence="7">
    <location>
        <begin position="37"/>
        <end position="459"/>
    </location>
</feature>
<dbReference type="InterPro" id="IPR036259">
    <property type="entry name" value="MFS_trans_sf"/>
</dbReference>
<dbReference type="RefSeq" id="WP_193909429.1">
    <property type="nucleotide sequence ID" value="NZ_JADEXG010000044.1"/>
</dbReference>
<feature type="transmembrane region" description="Helical" evidence="6">
    <location>
        <begin position="346"/>
        <end position="365"/>
    </location>
</feature>
<sequence length="460" mass="48933">MFFLNRLSQIAPPPLKHFFQPGYPFKPDRLPFFYGWVILAASTFGILASIPGQTIGVSVFTDHLLTVTGLTRLELSNAYLVGTITSGCLLPLGGALLDRLGARLMIVMAAVWLGLTLAYLSVSDRIAQALSALLSLESSSLIALALLVLGFVSLRFSGQGMLTMTSRTTLGKWFDRRRGFAAGLEGIFVSFGFAIAPLVFSRWIGVLGWRWTWLSLAGVIGFGVSLVGWLLFRDNPEECGLRMDGEEPEPVLESSSTISGAAARPFIQGVTRREALRTLAFWAITLALATQALTITGITFHIVDIGADAGLVEARTVAIFVPIAVVSTAVGYGIGVASDRFQLKPLFGVMMVFEAVGVAAMAHLQVPSLRWLAVLGLGVSGGCFATLTSVALPRYFGRAHLGAIAGVQMMSLVIASALGPTILAWFKQVFGAYTLGLYACSLLPVVALGLVVGMGRPVGE</sequence>
<dbReference type="Pfam" id="PF07690">
    <property type="entry name" value="MFS_1"/>
    <property type="match status" value="1"/>
</dbReference>